<organism evidence="1 2">
    <name type="scientific">Taklimakanibacter albus</name>
    <dbReference type="NCBI Taxonomy" id="2800327"/>
    <lineage>
        <taxon>Bacteria</taxon>
        <taxon>Pseudomonadati</taxon>
        <taxon>Pseudomonadota</taxon>
        <taxon>Alphaproteobacteria</taxon>
        <taxon>Hyphomicrobiales</taxon>
        <taxon>Aestuariivirgaceae</taxon>
        <taxon>Taklimakanibacter</taxon>
    </lineage>
</organism>
<dbReference type="EMBL" id="JAENHL010000007">
    <property type="protein sequence ID" value="MBK1867236.1"/>
    <property type="molecule type" value="Genomic_DNA"/>
</dbReference>
<evidence type="ECO:0000313" key="1">
    <source>
        <dbReference type="EMBL" id="MBK1867236.1"/>
    </source>
</evidence>
<sequence>MTSPAEFDYIIVGGGSAGAIVANRLSADPKLRVLLLEAGPADRDSDWTVRMPAAMGINFERAKYNYLYNSEPEPYLNGRQVFHPRGKILGGSSSINGMCYTRGNPNDYERWVSEGAAGWSYADVLPYFKRLESFEGGDDLYRGRSGPVKVRNGPLSFSSYNTFLAAGEQAGYPRTADINGPQQEGFGLFDRNTDDGIRASTSWAYLRPVRGRKNLSIITEATADKVLVEEGRARGVAYIQRGLRKEARARREVILSAGAFNSPQILLRSGIGPGEALRKAGIALVHELPGVGRNLQDHLEFYLCWTCPPAASLNPRLTKLSKALIGLRWMLTRKGLGESNHDEAVAFVRSEAALGYPDTEMQFMPFQTATGYVPQPSPAGFSIAICHQRPKSRGQVEIPSADPLAAPHITFNYLSTEFDRQKAITCVRIARNIVAQRAFDGVRGEELRPGPDTTSDEAVLEFCRNTGTSGFHPSGTCRMGPKENAQSVVDSDGRLQGVEGLRVIDASVFPSVTTGNTNVPVMMVAEKLADAILGRKLDPLKAPFAGRLGNVQLSVAKAQPAV</sequence>
<dbReference type="Proteomes" id="UP000616151">
    <property type="component" value="Unassembled WGS sequence"/>
</dbReference>
<name>A0ACC5R3L1_9HYPH</name>
<accession>A0ACC5R3L1</accession>
<dbReference type="EC" id="1.1.99.1" evidence="1"/>
<keyword evidence="2" id="KW-1185">Reference proteome</keyword>
<evidence type="ECO:0000313" key="2">
    <source>
        <dbReference type="Proteomes" id="UP000616151"/>
    </source>
</evidence>
<proteinExistence type="predicted"/>
<gene>
    <name evidence="1" type="ORF">JHL16_12845</name>
</gene>
<comment type="caution">
    <text evidence="1">The sequence shown here is derived from an EMBL/GenBank/DDBJ whole genome shotgun (WGS) entry which is preliminary data.</text>
</comment>
<reference evidence="1" key="1">
    <citation type="submission" date="2021-01" db="EMBL/GenBank/DDBJ databases">
        <authorList>
            <person name="Sun Q."/>
        </authorList>
    </citation>
    <scope>NUCLEOTIDE SEQUENCE</scope>
    <source>
        <strain evidence="1">YIM B02566</strain>
    </source>
</reference>
<protein>
    <submittedName>
        <fullName evidence="1">Choline dehydrogenase</fullName>
        <ecNumber evidence="1">1.1.99.1</ecNumber>
    </submittedName>
</protein>
<keyword evidence="1" id="KW-0560">Oxidoreductase</keyword>